<reference evidence="1 3" key="1">
    <citation type="journal article" date="2014" name="BMC Genomics">
        <title>Genome sequence of Anopheles sinensis provides insight into genetics basis of mosquito competence for malaria parasites.</title>
        <authorList>
            <person name="Zhou D."/>
            <person name="Zhang D."/>
            <person name="Ding G."/>
            <person name="Shi L."/>
            <person name="Hou Q."/>
            <person name="Ye Y."/>
            <person name="Xu Y."/>
            <person name="Zhou H."/>
            <person name="Xiong C."/>
            <person name="Li S."/>
            <person name="Yu J."/>
            <person name="Hong S."/>
            <person name="Yu X."/>
            <person name="Zou P."/>
            <person name="Chen C."/>
            <person name="Chang X."/>
            <person name="Wang W."/>
            <person name="Lv Y."/>
            <person name="Sun Y."/>
            <person name="Ma L."/>
            <person name="Shen B."/>
            <person name="Zhu C."/>
        </authorList>
    </citation>
    <scope>NUCLEOTIDE SEQUENCE [LARGE SCALE GENOMIC DNA]</scope>
</reference>
<gene>
    <name evidence="1" type="ORF">ZHAS_00005172</name>
</gene>
<dbReference type="VEuPathDB" id="VectorBase:ASIC005172"/>
<proteinExistence type="predicted"/>
<dbReference type="EMBL" id="ATLV01013382">
    <property type="status" value="NOT_ANNOTATED_CDS"/>
    <property type="molecule type" value="Genomic_DNA"/>
</dbReference>
<dbReference type="SUPFAM" id="SSF56436">
    <property type="entry name" value="C-type lectin-like"/>
    <property type="match status" value="1"/>
</dbReference>
<evidence type="ECO:0000313" key="3">
    <source>
        <dbReference type="Proteomes" id="UP000030765"/>
    </source>
</evidence>
<organism evidence="1">
    <name type="scientific">Anopheles sinensis</name>
    <name type="common">Mosquito</name>
    <dbReference type="NCBI Taxonomy" id="74873"/>
    <lineage>
        <taxon>Eukaryota</taxon>
        <taxon>Metazoa</taxon>
        <taxon>Ecdysozoa</taxon>
        <taxon>Arthropoda</taxon>
        <taxon>Hexapoda</taxon>
        <taxon>Insecta</taxon>
        <taxon>Pterygota</taxon>
        <taxon>Neoptera</taxon>
        <taxon>Endopterygota</taxon>
        <taxon>Diptera</taxon>
        <taxon>Nematocera</taxon>
        <taxon>Culicoidea</taxon>
        <taxon>Culicidae</taxon>
        <taxon>Anophelinae</taxon>
        <taxon>Anopheles</taxon>
    </lineage>
</organism>
<dbReference type="EMBL" id="KE524855">
    <property type="protein sequence ID" value="KFB37857.1"/>
    <property type="molecule type" value="Genomic_DNA"/>
</dbReference>
<dbReference type="OrthoDB" id="5858677at2759"/>
<dbReference type="EnsemblMetazoa" id="ASIC005172-RA">
    <property type="protein sequence ID" value="ASIC005172-PA"/>
    <property type="gene ID" value="ASIC005172"/>
</dbReference>
<accession>A0A084VIR3</accession>
<sequence length="134" mass="15371">MIFMFSEVNISNTWTLPQEGFSVFYRYFRDKISWFEADAVCQFHHANLVTGKLTTVKEVATPVKKLAEADVSDVHEERTGSNAIERYPEESLWAAVAITQSWMSVQNMIPVRHRYESAHTDNQTNPDCSSNEAH</sequence>
<keyword evidence="3" id="KW-1185">Reference proteome</keyword>
<protein>
    <submittedName>
        <fullName evidence="1">AGAP000940-PA-like protein</fullName>
    </submittedName>
</protein>
<dbReference type="CDD" id="cd00037">
    <property type="entry name" value="CLECT"/>
    <property type="match status" value="1"/>
</dbReference>
<dbReference type="Proteomes" id="UP000030765">
    <property type="component" value="Unassembled WGS sequence"/>
</dbReference>
<dbReference type="AlphaFoldDB" id="A0A084VIR3"/>
<evidence type="ECO:0000313" key="2">
    <source>
        <dbReference type="EnsemblMetazoa" id="ASIC005172-PA"/>
    </source>
</evidence>
<name>A0A084VIR3_ANOSI</name>
<dbReference type="STRING" id="74873.A0A084VIR3"/>
<reference evidence="2" key="2">
    <citation type="submission" date="2020-05" db="UniProtKB">
        <authorList>
            <consortium name="EnsemblMetazoa"/>
        </authorList>
    </citation>
    <scope>IDENTIFICATION</scope>
</reference>
<evidence type="ECO:0000313" key="1">
    <source>
        <dbReference type="EMBL" id="KFB37857.1"/>
    </source>
</evidence>
<dbReference type="InterPro" id="IPR016187">
    <property type="entry name" value="CTDL_fold"/>
</dbReference>